<dbReference type="NCBIfam" id="TIGR02413">
    <property type="entry name" value="Bac_small_yrzI"/>
    <property type="match status" value="1"/>
</dbReference>
<sequence>MTLNILFMTITIKKRKMTVEEALHHREVQKIYDENRDRQISLYRPY</sequence>
<accession>A0A942Z549</accession>
<keyword evidence="2" id="KW-1185">Reference proteome</keyword>
<dbReference type="AlphaFoldDB" id="A0A942Z549"/>
<dbReference type="EMBL" id="JAGYPN010000002">
    <property type="protein sequence ID" value="MBS4223047.1"/>
    <property type="molecule type" value="Genomic_DNA"/>
</dbReference>
<comment type="caution">
    <text evidence="1">The sequence shown here is derived from an EMBL/GenBank/DDBJ whole genome shotgun (WGS) entry which is preliminary data.</text>
</comment>
<reference evidence="1 2" key="1">
    <citation type="submission" date="2021-05" db="EMBL/GenBank/DDBJ databases">
        <title>Novel Bacillus species.</title>
        <authorList>
            <person name="Liu G."/>
        </authorList>
    </citation>
    <scope>NUCLEOTIDE SEQUENCE [LARGE SCALE GENOMIC DNA]</scope>
    <source>
        <strain evidence="1 2">FJAT-49682</strain>
    </source>
</reference>
<gene>
    <name evidence="1" type="ORF">KHA91_09865</name>
</gene>
<evidence type="ECO:0000313" key="2">
    <source>
        <dbReference type="Proteomes" id="UP000676456"/>
    </source>
</evidence>
<dbReference type="Proteomes" id="UP000676456">
    <property type="component" value="Unassembled WGS sequence"/>
</dbReference>
<protein>
    <submittedName>
        <fullName evidence="1">YrzI family small protein</fullName>
    </submittedName>
</protein>
<proteinExistence type="predicted"/>
<organism evidence="1 2">
    <name type="scientific">Lederbergia citrea</name>
    <dbReference type="NCBI Taxonomy" id="2833581"/>
    <lineage>
        <taxon>Bacteria</taxon>
        <taxon>Bacillati</taxon>
        <taxon>Bacillota</taxon>
        <taxon>Bacilli</taxon>
        <taxon>Bacillales</taxon>
        <taxon>Bacillaceae</taxon>
        <taxon>Lederbergia</taxon>
    </lineage>
</organism>
<dbReference type="Pfam" id="PF09501">
    <property type="entry name" value="Bac_small_YrzI"/>
    <property type="match status" value="1"/>
</dbReference>
<evidence type="ECO:0000313" key="1">
    <source>
        <dbReference type="EMBL" id="MBS4223047.1"/>
    </source>
</evidence>
<dbReference type="RefSeq" id="WP_213098095.1">
    <property type="nucleotide sequence ID" value="NZ_JAGYPH010000002.1"/>
</dbReference>
<name>A0A942Z549_9BACI</name>
<dbReference type="InterPro" id="IPR012655">
    <property type="entry name" value="YrzI"/>
</dbReference>